<dbReference type="Pfam" id="PF16010">
    <property type="entry name" value="CDH-cyt"/>
    <property type="match status" value="1"/>
</dbReference>
<reference evidence="4 5" key="1">
    <citation type="submission" date="2014-02" db="EMBL/GenBank/DDBJ databases">
        <title>The genome sequence of the entomopathogenic fungus Metarhizium robertsii ARSEF 2575.</title>
        <authorList>
            <person name="Giuliano Garisto Donzelli B."/>
            <person name="Roe B.A."/>
            <person name="Macmil S.L."/>
            <person name="Krasnoff S.B."/>
            <person name="Gibson D.M."/>
        </authorList>
    </citation>
    <scope>NUCLEOTIDE SEQUENCE [LARGE SCALE GENOMIC DNA]</scope>
    <source>
        <strain evidence="4 5">ARSEF 2575</strain>
    </source>
</reference>
<protein>
    <submittedName>
        <fullName evidence="4">Cellobiose dehydrogenase</fullName>
    </submittedName>
</protein>
<evidence type="ECO:0000259" key="3">
    <source>
        <dbReference type="Pfam" id="PF16010"/>
    </source>
</evidence>
<evidence type="ECO:0000256" key="2">
    <source>
        <dbReference type="SAM" id="SignalP"/>
    </source>
</evidence>
<dbReference type="eggNOG" id="ENOG502SMEZ">
    <property type="taxonomic scope" value="Eukaryota"/>
</dbReference>
<evidence type="ECO:0000313" key="4">
    <source>
        <dbReference type="EMBL" id="EXU97569.1"/>
    </source>
</evidence>
<name>A0A014NA16_9HYPO</name>
<dbReference type="SUPFAM" id="SSF49344">
    <property type="entry name" value="CBD9-like"/>
    <property type="match status" value="1"/>
</dbReference>
<proteinExistence type="predicted"/>
<feature type="compositionally biased region" description="Low complexity" evidence="1">
    <location>
        <begin position="218"/>
        <end position="228"/>
    </location>
</feature>
<accession>A0A014NA16</accession>
<dbReference type="InterPro" id="IPR053208">
    <property type="entry name" value="GMC_Oxidoreductase_CD"/>
</dbReference>
<feature type="domain" description="Cellobiose dehydrogenase-like cytochrome" evidence="3">
    <location>
        <begin position="31"/>
        <end position="208"/>
    </location>
</feature>
<sequence length="257" mass="27224">MWSVSYIFMYTAFYAALISKCFCQKKVTATFTDPSTGITFERFFGVKTSFSFGIALPETANNSFIGQLTFPLNDGAGWGGWSLTDDMEGPLLMAAWADGGKVVSSFRQAFNEDDNPPEVTGNFRARPIAAGTSANSSFFTYTFLCEGCLDDALGLGTAATSGTVKMGWALGSEKVGNPASPAAILNFHNKGFGGFQARLAQAKNRKFDEWAAMAGAPLAPATNATPITSKKKKNKGNKGNKGEGPGSASDDDSDDDD</sequence>
<dbReference type="CDD" id="cd09630">
    <property type="entry name" value="CDH_like_cytochrome"/>
    <property type="match status" value="1"/>
</dbReference>
<gene>
    <name evidence="4" type="ORF">X797_009288</name>
</gene>
<evidence type="ECO:0000256" key="1">
    <source>
        <dbReference type="SAM" id="MobiDB-lite"/>
    </source>
</evidence>
<feature type="signal peptide" evidence="2">
    <location>
        <begin position="1"/>
        <end position="23"/>
    </location>
</feature>
<keyword evidence="2" id="KW-0732">Signal</keyword>
<dbReference type="PANTHER" id="PTHR47190">
    <property type="entry name" value="DEHYDROGENASE, PUTATIVE-RELATED"/>
    <property type="match status" value="1"/>
</dbReference>
<dbReference type="PANTHER" id="PTHR47190:SF4">
    <property type="entry name" value="DEHYDROGENASE, PUTATIVE-RELATED"/>
    <property type="match status" value="1"/>
</dbReference>
<feature type="chain" id="PRO_5001473992" evidence="2">
    <location>
        <begin position="24"/>
        <end position="257"/>
    </location>
</feature>
<evidence type="ECO:0000313" key="5">
    <source>
        <dbReference type="Proteomes" id="UP000030151"/>
    </source>
</evidence>
<dbReference type="HOGENOM" id="CLU_081649_0_0_1"/>
<feature type="region of interest" description="Disordered" evidence="1">
    <location>
        <begin position="218"/>
        <end position="257"/>
    </location>
</feature>
<organism evidence="4 5">
    <name type="scientific">Metarhizium robertsii</name>
    <dbReference type="NCBI Taxonomy" id="568076"/>
    <lineage>
        <taxon>Eukaryota</taxon>
        <taxon>Fungi</taxon>
        <taxon>Dikarya</taxon>
        <taxon>Ascomycota</taxon>
        <taxon>Pezizomycotina</taxon>
        <taxon>Sordariomycetes</taxon>
        <taxon>Hypocreomycetidae</taxon>
        <taxon>Hypocreales</taxon>
        <taxon>Clavicipitaceae</taxon>
        <taxon>Metarhizium</taxon>
    </lineage>
</organism>
<dbReference type="InterPro" id="IPR015920">
    <property type="entry name" value="Cellobiose_DH-like_cyt"/>
</dbReference>
<dbReference type="Gene3D" id="2.60.40.1210">
    <property type="entry name" value="Cellobiose dehydrogenase, cytochrome domain"/>
    <property type="match status" value="1"/>
</dbReference>
<dbReference type="OrthoDB" id="413885at2759"/>
<comment type="caution">
    <text evidence="4">The sequence shown here is derived from an EMBL/GenBank/DDBJ whole genome shotgun (WGS) entry which is preliminary data.</text>
</comment>
<dbReference type="EMBL" id="JELW01000035">
    <property type="protein sequence ID" value="EXU97569.1"/>
    <property type="molecule type" value="Genomic_DNA"/>
</dbReference>
<feature type="compositionally biased region" description="Basic residues" evidence="1">
    <location>
        <begin position="229"/>
        <end position="238"/>
    </location>
</feature>
<dbReference type="AlphaFoldDB" id="A0A014NA16"/>
<dbReference type="Proteomes" id="UP000030151">
    <property type="component" value="Unassembled WGS sequence"/>
</dbReference>